<dbReference type="OrthoDB" id="10362843at2759"/>
<dbReference type="OMA" id="CICTTAD"/>
<organism evidence="2 3">
    <name type="scientific">Pestalotiopsis fici (strain W106-1 / CGMCC3.15140)</name>
    <dbReference type="NCBI Taxonomy" id="1229662"/>
    <lineage>
        <taxon>Eukaryota</taxon>
        <taxon>Fungi</taxon>
        <taxon>Dikarya</taxon>
        <taxon>Ascomycota</taxon>
        <taxon>Pezizomycotina</taxon>
        <taxon>Sordariomycetes</taxon>
        <taxon>Xylariomycetidae</taxon>
        <taxon>Amphisphaeriales</taxon>
        <taxon>Sporocadaceae</taxon>
        <taxon>Pestalotiopsis</taxon>
    </lineage>
</organism>
<feature type="chain" id="PRO_5004835164" description="Extracellular membrane protein CFEM domain-containing protein" evidence="1">
    <location>
        <begin position="18"/>
        <end position="156"/>
    </location>
</feature>
<evidence type="ECO:0000313" key="2">
    <source>
        <dbReference type="EMBL" id="ETS75103.1"/>
    </source>
</evidence>
<evidence type="ECO:0000313" key="3">
    <source>
        <dbReference type="Proteomes" id="UP000030651"/>
    </source>
</evidence>
<sequence>MHFTTAFLIGLASFSAAQNIIQDGDKPESCLETCQDPINISKECDNSTGDSDDYHDCVCSSADAQSRFTECNTCIVSSSGSVDNDVADEMAKCGWSTSSTSNTTSSTAAISATSSATGASSSAAATSAVADSAAGRMLSGYVPLGISMLIGAHLLG</sequence>
<keyword evidence="1" id="KW-0732">Signal</keyword>
<keyword evidence="3" id="KW-1185">Reference proteome</keyword>
<dbReference type="RefSeq" id="XP_007840359.1">
    <property type="nucleotide sequence ID" value="XM_007842168.1"/>
</dbReference>
<dbReference type="KEGG" id="pfy:PFICI_13587"/>
<feature type="signal peptide" evidence="1">
    <location>
        <begin position="1"/>
        <end position="17"/>
    </location>
</feature>
<dbReference type="HOGENOM" id="CLU_1687263_0_0_1"/>
<evidence type="ECO:0008006" key="4">
    <source>
        <dbReference type="Google" id="ProtNLM"/>
    </source>
</evidence>
<reference evidence="3" key="1">
    <citation type="journal article" date="2015" name="BMC Genomics">
        <title>Genomic and transcriptomic analysis of the endophytic fungus Pestalotiopsis fici reveals its lifestyle and high potential for synthesis of natural products.</title>
        <authorList>
            <person name="Wang X."/>
            <person name="Zhang X."/>
            <person name="Liu L."/>
            <person name="Xiang M."/>
            <person name="Wang W."/>
            <person name="Sun X."/>
            <person name="Che Y."/>
            <person name="Guo L."/>
            <person name="Liu G."/>
            <person name="Guo L."/>
            <person name="Wang C."/>
            <person name="Yin W.B."/>
            <person name="Stadler M."/>
            <person name="Zhang X."/>
            <person name="Liu X."/>
        </authorList>
    </citation>
    <scope>NUCLEOTIDE SEQUENCE [LARGE SCALE GENOMIC DNA]</scope>
    <source>
        <strain evidence="3">W106-1 / CGMCC3.15140</strain>
    </source>
</reference>
<evidence type="ECO:0000256" key="1">
    <source>
        <dbReference type="SAM" id="SignalP"/>
    </source>
</evidence>
<protein>
    <recommendedName>
        <fullName evidence="4">Extracellular membrane protein CFEM domain-containing protein</fullName>
    </recommendedName>
</protein>
<accession>W3WML1</accession>
<dbReference type="AlphaFoldDB" id="W3WML1"/>
<dbReference type="EMBL" id="KI912119">
    <property type="protein sequence ID" value="ETS75103.1"/>
    <property type="molecule type" value="Genomic_DNA"/>
</dbReference>
<dbReference type="GeneID" id="19278600"/>
<dbReference type="InParanoid" id="W3WML1"/>
<dbReference type="Proteomes" id="UP000030651">
    <property type="component" value="Unassembled WGS sequence"/>
</dbReference>
<gene>
    <name evidence="2" type="ORF">PFICI_13587</name>
</gene>
<proteinExistence type="predicted"/>
<name>W3WML1_PESFW</name>